<dbReference type="AlphaFoldDB" id="A0A1D2MIN3"/>
<feature type="domain" description="RING-type" evidence="5">
    <location>
        <begin position="80"/>
        <end position="118"/>
    </location>
</feature>
<keyword evidence="7" id="KW-1185">Reference proteome</keyword>
<evidence type="ECO:0000313" key="6">
    <source>
        <dbReference type="EMBL" id="ODM92772.1"/>
    </source>
</evidence>
<comment type="caution">
    <text evidence="6">The sequence shown here is derived from an EMBL/GenBank/DDBJ whole genome shotgun (WGS) entry which is preliminary data.</text>
</comment>
<protein>
    <recommendedName>
        <fullName evidence="5">RING-type domain-containing protein</fullName>
    </recommendedName>
</protein>
<evidence type="ECO:0000313" key="7">
    <source>
        <dbReference type="Proteomes" id="UP000094527"/>
    </source>
</evidence>
<dbReference type="SMART" id="SM00184">
    <property type="entry name" value="RING"/>
    <property type="match status" value="1"/>
</dbReference>
<dbReference type="Proteomes" id="UP000094527">
    <property type="component" value="Unassembled WGS sequence"/>
</dbReference>
<dbReference type="SUPFAM" id="SSF57850">
    <property type="entry name" value="RING/U-box"/>
    <property type="match status" value="1"/>
</dbReference>
<dbReference type="InterPro" id="IPR013083">
    <property type="entry name" value="Znf_RING/FYVE/PHD"/>
</dbReference>
<reference evidence="6 7" key="1">
    <citation type="journal article" date="2016" name="Genome Biol. Evol.">
        <title>Gene Family Evolution Reflects Adaptation to Soil Environmental Stressors in the Genome of the Collembolan Orchesella cincta.</title>
        <authorList>
            <person name="Faddeeva-Vakhrusheva A."/>
            <person name="Derks M.F."/>
            <person name="Anvar S.Y."/>
            <person name="Agamennone V."/>
            <person name="Suring W."/>
            <person name="Smit S."/>
            <person name="van Straalen N.M."/>
            <person name="Roelofs D."/>
        </authorList>
    </citation>
    <scope>NUCLEOTIDE SEQUENCE [LARGE SCALE GENOMIC DNA]</scope>
    <source>
        <tissue evidence="6">Mixed pool</tissue>
    </source>
</reference>
<evidence type="ECO:0000259" key="5">
    <source>
        <dbReference type="PROSITE" id="PS50089"/>
    </source>
</evidence>
<dbReference type="InterPro" id="IPR001841">
    <property type="entry name" value="Znf_RING"/>
</dbReference>
<gene>
    <name evidence="6" type="ORF">Ocin01_13910</name>
</gene>
<keyword evidence="1 3" id="KW-0479">Metal-binding</keyword>
<evidence type="ECO:0000256" key="2">
    <source>
        <dbReference type="ARBA" id="ARBA00022833"/>
    </source>
</evidence>
<proteinExistence type="predicted"/>
<dbReference type="EMBL" id="LJIJ01001153">
    <property type="protein sequence ID" value="ODM92772.1"/>
    <property type="molecule type" value="Genomic_DNA"/>
</dbReference>
<evidence type="ECO:0000256" key="4">
    <source>
        <dbReference type="SAM" id="MobiDB-lite"/>
    </source>
</evidence>
<name>A0A1D2MIN3_ORCCI</name>
<feature type="region of interest" description="Disordered" evidence="4">
    <location>
        <begin position="1"/>
        <end position="20"/>
    </location>
</feature>
<accession>A0A1D2MIN3</accession>
<keyword evidence="2" id="KW-0862">Zinc</keyword>
<evidence type="ECO:0000256" key="3">
    <source>
        <dbReference type="PROSITE-ProRule" id="PRU00175"/>
    </source>
</evidence>
<evidence type="ECO:0000256" key="1">
    <source>
        <dbReference type="ARBA" id="ARBA00022771"/>
    </source>
</evidence>
<dbReference type="PROSITE" id="PS50089">
    <property type="entry name" value="ZF_RING_2"/>
    <property type="match status" value="1"/>
</dbReference>
<keyword evidence="1 3" id="KW-0863">Zinc-finger</keyword>
<dbReference type="Pfam" id="PF13923">
    <property type="entry name" value="zf-C3HC4_2"/>
    <property type="match status" value="1"/>
</dbReference>
<dbReference type="GO" id="GO:0008270">
    <property type="term" value="F:zinc ion binding"/>
    <property type="evidence" value="ECO:0007669"/>
    <property type="project" value="UniProtKB-KW"/>
</dbReference>
<dbReference type="Gene3D" id="3.30.40.10">
    <property type="entry name" value="Zinc/RING finger domain, C3HC4 (zinc finger)"/>
    <property type="match status" value="1"/>
</dbReference>
<sequence length="425" mass="48415">MKIRLPPTSTPKPRAVPSDDILIRNSPTSSKAIPIRNYNSITTWPWHKSLSLRSQNARTDGVSMLNTLDIITTLSTCFICKICHTFMIDICSFPCGHMFCKYCGMSWLRLQSSCPLCNEETYRPFATRCYEMDSVIDDFYPLLFQFYGDLEKTGDGKHIVQMMANTKSDKEMDFDFMESIQDLLKQRDSPRTLQLHSIKDREEIRRRRRAISDRNDILLAAPCTSILQKLATLGWGTSTEDQSINSQCRAIIWMALCYCVYNFSFALHHSLFDGVRSFIYAALILVSLNVMQMQLFDNREEAPNFLDFELWEYMDPGVDGDMRVDGSQSNSLSPIDSGIRPTSFVSTSSGMSSNGSCNKSSSESFEECEDDVGAFENSSSELEQILQWKKEGALDFEQMFKIADELVSILDSISSIEKARHEEEN</sequence>
<dbReference type="OrthoDB" id="6105938at2759"/>
<dbReference type="STRING" id="48709.A0A1D2MIN3"/>
<organism evidence="6 7">
    <name type="scientific">Orchesella cincta</name>
    <name type="common">Springtail</name>
    <name type="synonym">Podura cincta</name>
    <dbReference type="NCBI Taxonomy" id="48709"/>
    <lineage>
        <taxon>Eukaryota</taxon>
        <taxon>Metazoa</taxon>
        <taxon>Ecdysozoa</taxon>
        <taxon>Arthropoda</taxon>
        <taxon>Hexapoda</taxon>
        <taxon>Collembola</taxon>
        <taxon>Entomobryomorpha</taxon>
        <taxon>Entomobryoidea</taxon>
        <taxon>Orchesellidae</taxon>
        <taxon>Orchesellinae</taxon>
        <taxon>Orchesella</taxon>
    </lineage>
</organism>